<comment type="caution">
    <text evidence="18">The sequence shown here is derived from an EMBL/GenBank/DDBJ whole genome shotgun (WGS) entry which is preliminary data.</text>
</comment>
<comment type="function">
    <text evidence="12 13">The coatomer is a cytosolic protein complex that binds to dilysine motifs and reversibly associates with Golgi non-clathrin-coated vesicles, which further mediate biosynthetic protein transport from the ER, via the Golgi up to the trans Golgi network. Coatomer complex is required for budding from Golgi membranes, and is essential for the retrograde Golgi-to-ER transport of dilysine-tagged proteins.</text>
</comment>
<dbReference type="GO" id="GO:0006886">
    <property type="term" value="P:intracellular protein transport"/>
    <property type="evidence" value="ECO:0007669"/>
    <property type="project" value="InterPro"/>
</dbReference>
<evidence type="ECO:0000259" key="16">
    <source>
        <dbReference type="Pfam" id="PF08752"/>
    </source>
</evidence>
<feature type="region of interest" description="Disordered" evidence="14">
    <location>
        <begin position="655"/>
        <end position="677"/>
    </location>
</feature>
<protein>
    <recommendedName>
        <fullName evidence="13">Coatomer subunit gamma</fullName>
    </recommendedName>
</protein>
<dbReference type="SUPFAM" id="SSF55711">
    <property type="entry name" value="Subdomain of clathrin and coatomer appendage domain"/>
    <property type="match status" value="1"/>
</dbReference>
<feature type="domain" description="Coatomer gamma subunit appendage Ig-like subdomain" evidence="16">
    <location>
        <begin position="686"/>
        <end position="830"/>
    </location>
</feature>
<proteinExistence type="inferred from homology"/>
<dbReference type="Pfam" id="PF08752">
    <property type="entry name" value="COP-gamma_platf"/>
    <property type="match status" value="1"/>
</dbReference>
<dbReference type="InterPro" id="IPR013040">
    <property type="entry name" value="Coatomer_gsu_app_Ig-like_dom"/>
</dbReference>
<evidence type="ECO:0000256" key="3">
    <source>
        <dbReference type="ARBA" id="ARBA00011775"/>
    </source>
</evidence>
<evidence type="ECO:0000256" key="10">
    <source>
        <dbReference type="ARBA" id="ARBA00023136"/>
    </source>
</evidence>
<evidence type="ECO:0000256" key="4">
    <source>
        <dbReference type="ARBA" id="ARBA00022448"/>
    </source>
</evidence>
<dbReference type="Pfam" id="PF01602">
    <property type="entry name" value="Adaptin_N"/>
    <property type="match status" value="1"/>
</dbReference>
<sequence>MSAPMEEEEGLAGAVLKELQQVAEKFKDEDEEDAFISPYAHLEKSAVLQEARIFHDSVSVRENPRKCCTVIAQLLHLQNTGQFLSSTEATEVFFGVTKLFMSDDASLRRMVYLFIKEVAETCNPDDVIIVTSSLTKDMTCDVDLYRANALRVLARIIDSAMLGAIERYVKQAVVDSSGQVSSAALVSSIHLFDNAAENAVVVKRWIGEVQEATASPNQMVQFHAMQLLYKIKSNDRLGVSKLVQQFSTRNSLKSPLALVCLIRYASKLLHDEVAEGRLGDGYQTGSSICTIGYSFLESSLKHKSEMVIYEAARGICSLPQAQAQDINPAITVLQMFLSSPKPATRFGAMKILASISNSQPRLVAKCNEDLEALLSDPNRSIATLAITTLLKTGSENSIDRLLKQISAFLTDIADEYKITVVKSLQRLCFTYPNKHRILVGFMSNFLREEGGFEFKKTIVNSIVTLIKAVPETAESSLLHLCEFIEDCEFTMLSTQILHLLGEMGPTTSAPARYIRFIYNRVMLENSAVRAAAIASLAKFAASCPSLRASILTLLKRGMEDEDDETRDRTTLLISVLEDAMEKNPYVAPSEDEIDPENLPKDEPVAGDSAAYVLLDGMPVSFDKLRRSLEMYQNTPGAMDTADSLTFSSLPVVEDVPEETTSTHEMDDLGLGEIPSNEPIKEKVDPAAAVYAIPELASLGRAFRSSTAVPLTESETEYVVTCIKHIFESHIVLQFTVQNTIDDQRLENVTVMLEGGEDLYEITGEIPAESIKYGETANTFTVLQRNDDVPIEANAFASTLHFNVVQVDPASGEDESDAFEEEYPLEDLEISTADYMAKVSVPDFRKAWEGIGNDNEVLEKYALSFKSVEDAVTAVINLLGMQSCDGTGSVKANTGKPHMLHMSGIFIGGKAVYARAQLAMQGDSGVVLKIAVRSEDENIPRMVADCIR</sequence>
<evidence type="ECO:0000313" key="18">
    <source>
        <dbReference type="EMBL" id="GFH49081.1"/>
    </source>
</evidence>
<dbReference type="InterPro" id="IPR016024">
    <property type="entry name" value="ARM-type_fold"/>
</dbReference>
<dbReference type="PANTHER" id="PTHR10261">
    <property type="entry name" value="COATOMER SUBUNIT GAMMA"/>
    <property type="match status" value="1"/>
</dbReference>
<evidence type="ECO:0000256" key="9">
    <source>
        <dbReference type="ARBA" id="ARBA00023034"/>
    </source>
</evidence>
<keyword evidence="19" id="KW-1185">Reference proteome</keyword>
<dbReference type="FunFam" id="1.25.10.10:FF:000071">
    <property type="entry name" value="Coatomer subunit gamma"/>
    <property type="match status" value="1"/>
</dbReference>
<dbReference type="EMBL" id="BLLK01000032">
    <property type="protein sequence ID" value="GFH49081.1"/>
    <property type="molecule type" value="Genomic_DNA"/>
</dbReference>
<keyword evidence="9 13" id="KW-0333">Golgi apparatus</keyword>
<dbReference type="InterPro" id="IPR011989">
    <property type="entry name" value="ARM-like"/>
</dbReference>
<gene>
    <name evidence="18" type="ORF">CTEN210_05557</name>
</gene>
<dbReference type="InterPro" id="IPR012295">
    <property type="entry name" value="TBP_dom_sf"/>
</dbReference>
<reference evidence="18 19" key="1">
    <citation type="journal article" date="2021" name="Sci. Rep.">
        <title>The genome of the diatom Chaetoceros tenuissimus carries an ancient integrated fragment of an extant virus.</title>
        <authorList>
            <person name="Hongo Y."/>
            <person name="Kimura K."/>
            <person name="Takaki Y."/>
            <person name="Yoshida Y."/>
            <person name="Baba S."/>
            <person name="Kobayashi G."/>
            <person name="Nagasaki K."/>
            <person name="Hano T."/>
            <person name="Tomaru Y."/>
        </authorList>
    </citation>
    <scope>NUCLEOTIDE SEQUENCE [LARGE SCALE GENOMIC DNA]</scope>
    <source>
        <strain evidence="18 19">NIES-3715</strain>
    </source>
</reference>
<dbReference type="Gene3D" id="1.25.10.10">
    <property type="entry name" value="Leucine-rich Repeat Variant"/>
    <property type="match status" value="1"/>
</dbReference>
<comment type="subunit">
    <text evidence="3">Oligomeric complex that consists of at least the alpha, beta, beta', gamma, delta, epsilon and zeta subunits.</text>
</comment>
<dbReference type="GO" id="GO:0006891">
    <property type="term" value="P:intra-Golgi vesicle-mediated transport"/>
    <property type="evidence" value="ECO:0007669"/>
    <property type="project" value="TreeGrafter"/>
</dbReference>
<evidence type="ECO:0000256" key="5">
    <source>
        <dbReference type="ARBA" id="ARBA00022490"/>
    </source>
</evidence>
<dbReference type="Pfam" id="PF16381">
    <property type="entry name" value="Coatomer_g_Cpla"/>
    <property type="match status" value="1"/>
</dbReference>
<dbReference type="InterPro" id="IPR009028">
    <property type="entry name" value="Coatomer/calthrin_app_sub_C"/>
</dbReference>
<organism evidence="18 19">
    <name type="scientific">Chaetoceros tenuissimus</name>
    <dbReference type="NCBI Taxonomy" id="426638"/>
    <lineage>
        <taxon>Eukaryota</taxon>
        <taxon>Sar</taxon>
        <taxon>Stramenopiles</taxon>
        <taxon>Ochrophyta</taxon>
        <taxon>Bacillariophyta</taxon>
        <taxon>Coscinodiscophyceae</taxon>
        <taxon>Chaetocerotophycidae</taxon>
        <taxon>Chaetocerotales</taxon>
        <taxon>Chaetocerotaceae</taxon>
        <taxon>Chaetoceros</taxon>
    </lineage>
</organism>
<evidence type="ECO:0000259" key="17">
    <source>
        <dbReference type="Pfam" id="PF16381"/>
    </source>
</evidence>
<dbReference type="FunFam" id="1.25.10.10:FF:000382">
    <property type="entry name" value="Coatomer subunit gamma"/>
    <property type="match status" value="1"/>
</dbReference>
<keyword evidence="6" id="KW-0677">Repeat</keyword>
<evidence type="ECO:0000256" key="7">
    <source>
        <dbReference type="ARBA" id="ARBA00022892"/>
    </source>
</evidence>
<dbReference type="Proteomes" id="UP001054902">
    <property type="component" value="Unassembled WGS sequence"/>
</dbReference>
<evidence type="ECO:0000256" key="2">
    <source>
        <dbReference type="ARBA" id="ARBA00010720"/>
    </source>
</evidence>
<dbReference type="FunFam" id="3.30.310.10:FF:000011">
    <property type="entry name" value="Coatomer subunit gamma"/>
    <property type="match status" value="1"/>
</dbReference>
<evidence type="ECO:0000256" key="6">
    <source>
        <dbReference type="ARBA" id="ARBA00022737"/>
    </source>
</evidence>
<feature type="domain" description="Clathrin/coatomer adaptor adaptin-like N-terminal" evidence="15">
    <location>
        <begin position="45"/>
        <end position="578"/>
    </location>
</feature>
<dbReference type="InterPro" id="IPR037067">
    <property type="entry name" value="Coatomer_gsu_app_sf"/>
</dbReference>
<dbReference type="GO" id="GO:0005793">
    <property type="term" value="C:endoplasmic reticulum-Golgi intermediate compartment"/>
    <property type="evidence" value="ECO:0007669"/>
    <property type="project" value="TreeGrafter"/>
</dbReference>
<comment type="similarity">
    <text evidence="2 13">Belongs to the COPG family.</text>
</comment>
<dbReference type="SUPFAM" id="SSF48371">
    <property type="entry name" value="ARM repeat"/>
    <property type="match status" value="1"/>
</dbReference>
<dbReference type="GO" id="GO:0009306">
    <property type="term" value="P:protein secretion"/>
    <property type="evidence" value="ECO:0007669"/>
    <property type="project" value="TreeGrafter"/>
</dbReference>
<evidence type="ECO:0000256" key="8">
    <source>
        <dbReference type="ARBA" id="ARBA00022927"/>
    </source>
</evidence>
<keyword evidence="7 13" id="KW-0931">ER-Golgi transport</keyword>
<keyword evidence="4 13" id="KW-0813">Transport</keyword>
<dbReference type="GO" id="GO:0005198">
    <property type="term" value="F:structural molecule activity"/>
    <property type="evidence" value="ECO:0007669"/>
    <property type="project" value="InterPro"/>
</dbReference>
<evidence type="ECO:0000256" key="12">
    <source>
        <dbReference type="ARBA" id="ARBA00025536"/>
    </source>
</evidence>
<keyword evidence="11 13" id="KW-0968">Cytoplasmic vesicle</keyword>
<keyword evidence="5 13" id="KW-0963">Cytoplasm</keyword>
<evidence type="ECO:0000256" key="14">
    <source>
        <dbReference type="SAM" id="MobiDB-lite"/>
    </source>
</evidence>
<name>A0AAD3H3M2_9STRA</name>
<dbReference type="InterPro" id="IPR017106">
    <property type="entry name" value="Coatomer_gsu"/>
</dbReference>
<accession>A0AAD3H3M2</accession>
<dbReference type="SUPFAM" id="SSF49348">
    <property type="entry name" value="Clathrin adaptor appendage domain"/>
    <property type="match status" value="1"/>
</dbReference>
<dbReference type="AlphaFoldDB" id="A0AAD3H3M2"/>
<dbReference type="InterPro" id="IPR013041">
    <property type="entry name" value="Clathrin_app_Ig-like_sf"/>
</dbReference>
<keyword evidence="8 13" id="KW-0653">Protein transport</keyword>
<evidence type="ECO:0000313" key="19">
    <source>
        <dbReference type="Proteomes" id="UP001054902"/>
    </source>
</evidence>
<comment type="subcellular location">
    <subcellularLocation>
        <location evidence="13">Cytoplasm</location>
    </subcellularLocation>
    <subcellularLocation>
        <location evidence="1 13">Golgi apparatus membrane</location>
        <topology evidence="1 13">Peripheral membrane protein</topology>
        <orientation evidence="1 13">Cytoplasmic side</orientation>
    </subcellularLocation>
    <subcellularLocation>
        <location evidence="13">Cytoplasmic vesicle</location>
        <location evidence="13">COPI-coated vesicle membrane</location>
        <topology evidence="13">Peripheral membrane protein</topology>
        <orientation evidence="13">Cytoplasmic side</orientation>
    </subcellularLocation>
</comment>
<dbReference type="GO" id="GO:0030126">
    <property type="term" value="C:COPI vesicle coat"/>
    <property type="evidence" value="ECO:0007669"/>
    <property type="project" value="InterPro"/>
</dbReference>
<evidence type="ECO:0000259" key="15">
    <source>
        <dbReference type="Pfam" id="PF01602"/>
    </source>
</evidence>
<dbReference type="InterPro" id="IPR002553">
    <property type="entry name" value="Clathrin/coatomer_adapt-like_N"/>
</dbReference>
<dbReference type="GO" id="GO:0000139">
    <property type="term" value="C:Golgi membrane"/>
    <property type="evidence" value="ECO:0007669"/>
    <property type="project" value="UniProtKB-SubCell"/>
</dbReference>
<dbReference type="PANTHER" id="PTHR10261:SF0">
    <property type="entry name" value="COATOMER SUBUNIT GAMMA-2"/>
    <property type="match status" value="1"/>
</dbReference>
<dbReference type="PIRSF" id="PIRSF037093">
    <property type="entry name" value="Coatomer_gamma_subunit"/>
    <property type="match status" value="1"/>
</dbReference>
<dbReference type="InterPro" id="IPR032154">
    <property type="entry name" value="Coatomer_g_Cpla"/>
</dbReference>
<dbReference type="Gene3D" id="3.30.310.10">
    <property type="entry name" value="TATA-Binding Protein"/>
    <property type="match status" value="1"/>
</dbReference>
<evidence type="ECO:0000256" key="13">
    <source>
        <dbReference type="PIRNR" id="PIRNR037093"/>
    </source>
</evidence>
<dbReference type="GO" id="GO:0006888">
    <property type="term" value="P:endoplasmic reticulum to Golgi vesicle-mediated transport"/>
    <property type="evidence" value="ECO:0007669"/>
    <property type="project" value="TreeGrafter"/>
</dbReference>
<evidence type="ECO:0000256" key="1">
    <source>
        <dbReference type="ARBA" id="ARBA00004255"/>
    </source>
</evidence>
<dbReference type="FunFam" id="2.60.40.1480:FF:000001">
    <property type="entry name" value="Coatomer subunit gamma"/>
    <property type="match status" value="1"/>
</dbReference>
<dbReference type="Gene3D" id="2.60.40.1480">
    <property type="entry name" value="Coatomer, gamma subunit, appendage domain"/>
    <property type="match status" value="1"/>
</dbReference>
<evidence type="ECO:0000256" key="11">
    <source>
        <dbReference type="ARBA" id="ARBA00023329"/>
    </source>
</evidence>
<keyword evidence="10 13" id="KW-0472">Membrane</keyword>
<feature type="domain" description="Coatomer subunit gamma C-terminal" evidence="17">
    <location>
        <begin position="832"/>
        <end position="946"/>
    </location>
</feature>
<dbReference type="GO" id="GO:0005783">
    <property type="term" value="C:endoplasmic reticulum"/>
    <property type="evidence" value="ECO:0007669"/>
    <property type="project" value="TreeGrafter"/>
</dbReference>